<feature type="chain" id="PRO_5005602117" evidence="2">
    <location>
        <begin position="35"/>
        <end position="395"/>
    </location>
</feature>
<dbReference type="AlphaFoldDB" id="A0A0M0JT36"/>
<evidence type="ECO:0000313" key="3">
    <source>
        <dbReference type="EMBL" id="KOO29816.1"/>
    </source>
</evidence>
<dbReference type="Proteomes" id="UP000037460">
    <property type="component" value="Unassembled WGS sequence"/>
</dbReference>
<feature type="non-terminal residue" evidence="3">
    <location>
        <position position="395"/>
    </location>
</feature>
<comment type="caution">
    <text evidence="3">The sequence shown here is derived from an EMBL/GenBank/DDBJ whole genome shotgun (WGS) entry which is preliminary data.</text>
</comment>
<proteinExistence type="predicted"/>
<keyword evidence="4" id="KW-1185">Reference proteome</keyword>
<gene>
    <name evidence="3" type="ORF">Ctob_005421</name>
</gene>
<evidence type="ECO:0000256" key="2">
    <source>
        <dbReference type="SAM" id="SignalP"/>
    </source>
</evidence>
<feature type="signal peptide" evidence="2">
    <location>
        <begin position="1"/>
        <end position="34"/>
    </location>
</feature>
<name>A0A0M0JT36_9EUKA</name>
<organism evidence="3 4">
    <name type="scientific">Chrysochromulina tobinii</name>
    <dbReference type="NCBI Taxonomy" id="1460289"/>
    <lineage>
        <taxon>Eukaryota</taxon>
        <taxon>Haptista</taxon>
        <taxon>Haptophyta</taxon>
        <taxon>Prymnesiophyceae</taxon>
        <taxon>Prymnesiales</taxon>
        <taxon>Chrysochromulinaceae</taxon>
        <taxon>Chrysochromulina</taxon>
    </lineage>
</organism>
<feature type="region of interest" description="Disordered" evidence="1">
    <location>
        <begin position="269"/>
        <end position="288"/>
    </location>
</feature>
<keyword evidence="2" id="KW-0732">Signal</keyword>
<protein>
    <submittedName>
        <fullName evidence="3">Uncharacterized protein</fullName>
    </submittedName>
</protein>
<evidence type="ECO:0000256" key="1">
    <source>
        <dbReference type="SAM" id="MobiDB-lite"/>
    </source>
</evidence>
<reference evidence="4" key="1">
    <citation type="journal article" date="2015" name="PLoS Genet.">
        <title>Genome Sequence and Transcriptome Analyses of Chrysochromulina tobin: Metabolic Tools for Enhanced Algal Fitness in the Prominent Order Prymnesiales (Haptophyceae).</title>
        <authorList>
            <person name="Hovde B.T."/>
            <person name="Deodato C.R."/>
            <person name="Hunsperger H.M."/>
            <person name="Ryken S.A."/>
            <person name="Yost W."/>
            <person name="Jha R.K."/>
            <person name="Patterson J."/>
            <person name="Monnat R.J. Jr."/>
            <person name="Barlow S.B."/>
            <person name="Starkenburg S.R."/>
            <person name="Cattolico R.A."/>
        </authorList>
    </citation>
    <scope>NUCLEOTIDE SEQUENCE</scope>
    <source>
        <strain evidence="4">CCMP291</strain>
    </source>
</reference>
<dbReference type="EMBL" id="JWZX01002352">
    <property type="protein sequence ID" value="KOO29816.1"/>
    <property type="molecule type" value="Genomic_DNA"/>
</dbReference>
<accession>A0A0M0JT36</accession>
<evidence type="ECO:0000313" key="4">
    <source>
        <dbReference type="Proteomes" id="UP000037460"/>
    </source>
</evidence>
<sequence>MHVTMQGHGRPLRSNIHMWSCAVVLVLLAPEVNAQQPPSFVSGGSVKVDGPPPPTPIPMNPGARHSHDAEINLVQPRHAHKPPRHRAHDNGLAQRYLGTAGNAAMSGNWRLCADSYLAAYWACTDDWEYRYICWSGYTSVLREGNIQVAASDVQLLDEVASDSRAPSHHRVQAFFTRGFVAHSMLRDDQASAAGYASAVREGVKALADLAARTSAEGKSAVLSADASILMATSAGYVHMLTSKLLHDLLDYAEDNLALVKHAMAEQRRLGELSRPGQRDVHDYDEDEEGEGTKIAALAGIARHHHGGPLRAVVGATRDGLPRSAPRGSCPAAVSAALSAQDGANPAGAYDTPLVHTSAALEFRHTYYEIALRKRDELRAAQARRRKRLAAAAMGT</sequence>
<feature type="compositionally biased region" description="Basic and acidic residues" evidence="1">
    <location>
        <begin position="269"/>
        <end position="281"/>
    </location>
</feature>